<keyword evidence="1" id="KW-0805">Transcription regulation</keyword>
<dbReference type="PRINTS" id="PR00038">
    <property type="entry name" value="HTHLUXR"/>
</dbReference>
<name>A0A2S2C1V1_9NOCA</name>
<gene>
    <name evidence="5" type="ORF">CBI38_28185</name>
</gene>
<reference evidence="5 6" key="1">
    <citation type="submission" date="2017-05" db="EMBL/GenBank/DDBJ databases">
        <title>Isolation of Rhodococcus sp. S2-17 biodegrading of BP-3.</title>
        <authorList>
            <person name="Lee Y."/>
            <person name="Kim K.H."/>
            <person name="Chun B.H."/>
            <person name="Jung H.S."/>
            <person name="Jeon C.O."/>
        </authorList>
    </citation>
    <scope>NUCLEOTIDE SEQUENCE [LARGE SCALE GENOMIC DNA]</scope>
    <source>
        <strain evidence="5 6">S2-17</strain>
    </source>
</reference>
<accession>A0A2S2C1V1</accession>
<keyword evidence="2" id="KW-0238">DNA-binding</keyword>
<dbReference type="InterPro" id="IPR000792">
    <property type="entry name" value="Tscrpt_reg_LuxR_C"/>
</dbReference>
<protein>
    <recommendedName>
        <fullName evidence="4">HTH luxR-type domain-containing protein</fullName>
    </recommendedName>
</protein>
<dbReference type="SUPFAM" id="SSF46894">
    <property type="entry name" value="C-terminal effector domain of the bipartite response regulators"/>
    <property type="match status" value="1"/>
</dbReference>
<dbReference type="Proteomes" id="UP000245711">
    <property type="component" value="Chromosome"/>
</dbReference>
<dbReference type="PANTHER" id="PTHR44688">
    <property type="entry name" value="DNA-BINDING TRANSCRIPTIONAL ACTIVATOR DEVR_DOSR"/>
    <property type="match status" value="1"/>
</dbReference>
<feature type="domain" description="HTH luxR-type" evidence="4">
    <location>
        <begin position="218"/>
        <end position="283"/>
    </location>
</feature>
<evidence type="ECO:0000259" key="4">
    <source>
        <dbReference type="PROSITE" id="PS50043"/>
    </source>
</evidence>
<dbReference type="RefSeq" id="WP_109334187.1">
    <property type="nucleotide sequence ID" value="NZ_CP021354.1"/>
</dbReference>
<dbReference type="InterPro" id="IPR016032">
    <property type="entry name" value="Sig_transdc_resp-reg_C-effctor"/>
</dbReference>
<dbReference type="InterPro" id="IPR036388">
    <property type="entry name" value="WH-like_DNA-bd_sf"/>
</dbReference>
<organism evidence="5 6">
    <name type="scientific">Rhodococcus oxybenzonivorans</name>
    <dbReference type="NCBI Taxonomy" id="1990687"/>
    <lineage>
        <taxon>Bacteria</taxon>
        <taxon>Bacillati</taxon>
        <taxon>Actinomycetota</taxon>
        <taxon>Actinomycetes</taxon>
        <taxon>Mycobacteriales</taxon>
        <taxon>Nocardiaceae</taxon>
        <taxon>Rhodococcus</taxon>
    </lineage>
</organism>
<dbReference type="SMART" id="SM00421">
    <property type="entry name" value="HTH_LUXR"/>
    <property type="match status" value="1"/>
</dbReference>
<dbReference type="GO" id="GO:0006355">
    <property type="term" value="P:regulation of DNA-templated transcription"/>
    <property type="evidence" value="ECO:0007669"/>
    <property type="project" value="InterPro"/>
</dbReference>
<dbReference type="AlphaFoldDB" id="A0A2S2C1V1"/>
<proteinExistence type="predicted"/>
<sequence length="291" mass="30777">MAPDEALNVEIDRILAELASGSTTDPCAAGIRLADLIERRDRTQSVELSQLDTAARGLHSATSILQRATTVDDVVRAVCPGAADIAECNNVLFSELDGLHATPLGAAPGPSLPSPFQLPSSIIGRGNSGIPAAFPHAGYTVFRVDIDGSPAAVIHIGATPDEPVVDALISYAGLVGTALECAALDRRRHRQRDLLHTRWGRDYSPHEPAAAPTRVSPMPEVAHALTIREGEILALMLTGSSNAAIATDLVISVETVRSHVKKVLRKCGVANRAELIARFDTDSPAQETDNK</sequence>
<dbReference type="Gene3D" id="1.10.10.10">
    <property type="entry name" value="Winged helix-like DNA-binding domain superfamily/Winged helix DNA-binding domain"/>
    <property type="match status" value="1"/>
</dbReference>
<dbReference type="EMBL" id="CP021354">
    <property type="protein sequence ID" value="AWK74867.1"/>
    <property type="molecule type" value="Genomic_DNA"/>
</dbReference>
<evidence type="ECO:0000256" key="1">
    <source>
        <dbReference type="ARBA" id="ARBA00023015"/>
    </source>
</evidence>
<dbReference type="KEGG" id="roz:CBI38_28185"/>
<evidence type="ECO:0000256" key="2">
    <source>
        <dbReference type="ARBA" id="ARBA00023125"/>
    </source>
</evidence>
<keyword evidence="6" id="KW-1185">Reference proteome</keyword>
<dbReference type="PANTHER" id="PTHR44688:SF16">
    <property type="entry name" value="DNA-BINDING TRANSCRIPTIONAL ACTIVATOR DEVR_DOSR"/>
    <property type="match status" value="1"/>
</dbReference>
<evidence type="ECO:0000313" key="5">
    <source>
        <dbReference type="EMBL" id="AWK74867.1"/>
    </source>
</evidence>
<dbReference type="GO" id="GO:0003677">
    <property type="term" value="F:DNA binding"/>
    <property type="evidence" value="ECO:0007669"/>
    <property type="project" value="UniProtKB-KW"/>
</dbReference>
<dbReference type="OrthoDB" id="161302at2"/>
<dbReference type="Pfam" id="PF00196">
    <property type="entry name" value="GerE"/>
    <property type="match status" value="1"/>
</dbReference>
<dbReference type="CDD" id="cd06170">
    <property type="entry name" value="LuxR_C_like"/>
    <property type="match status" value="1"/>
</dbReference>
<evidence type="ECO:0000256" key="3">
    <source>
        <dbReference type="ARBA" id="ARBA00023163"/>
    </source>
</evidence>
<dbReference type="PROSITE" id="PS50043">
    <property type="entry name" value="HTH_LUXR_2"/>
    <property type="match status" value="1"/>
</dbReference>
<evidence type="ECO:0000313" key="6">
    <source>
        <dbReference type="Proteomes" id="UP000245711"/>
    </source>
</evidence>
<keyword evidence="3" id="KW-0804">Transcription</keyword>